<dbReference type="PANTHER" id="PTHR47343">
    <property type="entry name" value="TRANSCRIPTIONAL ACTIVATOR SPT7"/>
    <property type="match status" value="1"/>
</dbReference>
<dbReference type="SUPFAM" id="SSF47370">
    <property type="entry name" value="Bromodomain"/>
    <property type="match status" value="1"/>
</dbReference>
<dbReference type="SMART" id="SM00297">
    <property type="entry name" value="BROMO"/>
    <property type="match status" value="1"/>
</dbReference>
<evidence type="ECO:0000313" key="12">
    <source>
        <dbReference type="Proteomes" id="UP000275078"/>
    </source>
</evidence>
<keyword evidence="5" id="KW-0804">Transcription</keyword>
<dbReference type="InterPro" id="IPR006565">
    <property type="entry name" value="BTP"/>
</dbReference>
<feature type="compositionally biased region" description="Acidic residues" evidence="9">
    <location>
        <begin position="68"/>
        <end position="79"/>
    </location>
</feature>
<evidence type="ECO:0000256" key="7">
    <source>
        <dbReference type="ARBA" id="ARBA00093633"/>
    </source>
</evidence>
<feature type="compositionally biased region" description="Basic residues" evidence="9">
    <location>
        <begin position="373"/>
        <end position="386"/>
    </location>
</feature>
<sequence>MVAQREDFKERYARGDRWISRMFATKRSCCAIDEDDMDMDELFGPSGQDNGGTPEPIAKPVATRNMDDDYDEFDEDEDEAPKPATPTPAPTNIPVTPNAQQDGSTKILEARERLEAESKDTEESVRDAMYKLFFTLENDRDALLEQQKLEESDRQVQAETNGQGTPGPQPTSHAPGKLSSTNLGASSLTLKHLIARIDAKRERVKLSDQELRQLLSDVRKNRSKWANEDKIGQEELYEAAEKVVLDLRAKTEHSTAFLNRVNKREAPHYFEIIKQPMDLGTVMKKLRGYVYKSKKEFVDDLDLIWENCLKYNSEPSHYLRKHAIAMRDAAKKLVQLVPDIVIRDRAEVEAEEAAAAEHDADGESDDEPIMSTRGRKAPKATKARKAARAESRAEATPEAKPPLLNLIRADSMPPNGGDNGSQFGDGSQIGLGTPPMGGTPAPNGHLGQLEIGEPKMDDETDPLMIAWKAMTKKKRADGVKRRGELFKENRIDPEQPALLRSRFGMGRFLRNEAKHRKGTDDSHDDAQHDKLADAEEDAQSAFFMPDYDDPMSYIPELPYLTEWRSGEGENVDAAITGEYGRIAPRGMFLPPSTGLNTKIMANLKQMQDTRKICSKITVIKQMQMQPQLYHPNQIPKYDPEPFKEVDAENFVVTEDGPIMDKDVNRAVLQRSVGKLFYHAGFEQFQPAALEVATDICADFFKNLGKTFKLYMESEEQYTKKAILYHTLFENGVETADLETYIREDVERLGSKLTTIQDRMKAHLGDMLRPAMQEGAGENIFEDGSEQFISGDFAADLNEDFLGLRDLGLDKELGLSSLSVPLHLLTSRITSMQNQTAGPAASVDGYTPPPPFEPLTAEVLALQIDLIKPYFEEKLVNLPADKNGAAIEDEDLPQRQRPNKPRLPPTGKITQSRKRVAGSQGGNSKKKKKPNPIEDKKAPPTKKERDESFGKGTEMDEGGMISPESIAA</sequence>
<dbReference type="GO" id="GO:0046695">
    <property type="term" value="C:SLIK (SAGA-like) complex"/>
    <property type="evidence" value="ECO:0007669"/>
    <property type="project" value="InterPro"/>
</dbReference>
<dbReference type="PROSITE" id="PS50014">
    <property type="entry name" value="BROMODOMAIN_2"/>
    <property type="match status" value="1"/>
</dbReference>
<keyword evidence="2" id="KW-0597">Phosphoprotein</keyword>
<dbReference type="GO" id="GO:0005634">
    <property type="term" value="C:nucleus"/>
    <property type="evidence" value="ECO:0007669"/>
    <property type="project" value="UniProtKB-SubCell"/>
</dbReference>
<dbReference type="GO" id="GO:0006357">
    <property type="term" value="P:regulation of transcription by RNA polymerase II"/>
    <property type="evidence" value="ECO:0007669"/>
    <property type="project" value="UniProtKB-ARBA"/>
</dbReference>
<evidence type="ECO:0000256" key="5">
    <source>
        <dbReference type="ARBA" id="ARBA00023163"/>
    </source>
</evidence>
<dbReference type="EMBL" id="ML119718">
    <property type="protein sequence ID" value="RPA77968.1"/>
    <property type="molecule type" value="Genomic_DNA"/>
</dbReference>
<evidence type="ECO:0000256" key="6">
    <source>
        <dbReference type="ARBA" id="ARBA00023242"/>
    </source>
</evidence>
<feature type="region of interest" description="Disordered" evidence="9">
    <location>
        <begin position="150"/>
        <end position="183"/>
    </location>
</feature>
<dbReference type="CDD" id="cd22927">
    <property type="entry name" value="HFD_SPT7"/>
    <property type="match status" value="1"/>
</dbReference>
<accession>A0A3N4HZS3</accession>
<dbReference type="STRING" id="1160509.A0A3N4HZS3"/>
<protein>
    <recommendedName>
        <fullName evidence="7">SAGA complex subunit Spt7</fullName>
    </recommendedName>
</protein>
<evidence type="ECO:0000256" key="2">
    <source>
        <dbReference type="ARBA" id="ARBA00022553"/>
    </source>
</evidence>
<dbReference type="Pfam" id="PF07524">
    <property type="entry name" value="Bromo_TP"/>
    <property type="match status" value="1"/>
</dbReference>
<evidence type="ECO:0000256" key="4">
    <source>
        <dbReference type="ARBA" id="ARBA00023117"/>
    </source>
</evidence>
<keyword evidence="3" id="KW-0805">Transcription regulation</keyword>
<dbReference type="PRINTS" id="PR00503">
    <property type="entry name" value="BROMODOMAIN"/>
</dbReference>
<dbReference type="Proteomes" id="UP000275078">
    <property type="component" value="Unassembled WGS sequence"/>
</dbReference>
<dbReference type="FunFam" id="1.20.920.10:FF:000032">
    <property type="entry name" value="Transcriptional activator spt7"/>
    <property type="match status" value="1"/>
</dbReference>
<comment type="subcellular location">
    <subcellularLocation>
        <location evidence="1">Nucleus</location>
    </subcellularLocation>
</comment>
<dbReference type="InterPro" id="IPR036427">
    <property type="entry name" value="Bromodomain-like_sf"/>
</dbReference>
<organism evidence="11 12">
    <name type="scientific">Ascobolus immersus RN42</name>
    <dbReference type="NCBI Taxonomy" id="1160509"/>
    <lineage>
        <taxon>Eukaryota</taxon>
        <taxon>Fungi</taxon>
        <taxon>Dikarya</taxon>
        <taxon>Ascomycota</taxon>
        <taxon>Pezizomycotina</taxon>
        <taxon>Pezizomycetes</taxon>
        <taxon>Pezizales</taxon>
        <taxon>Ascobolaceae</taxon>
        <taxon>Ascobolus</taxon>
    </lineage>
</organism>
<evidence type="ECO:0000259" key="10">
    <source>
        <dbReference type="PROSITE" id="PS50014"/>
    </source>
</evidence>
<keyword evidence="6" id="KW-0539">Nucleus</keyword>
<name>A0A3N4HZS3_ASCIM</name>
<keyword evidence="12" id="KW-1185">Reference proteome</keyword>
<dbReference type="InterPro" id="IPR037782">
    <property type="entry name" value="Spt7"/>
</dbReference>
<dbReference type="AlphaFoldDB" id="A0A3N4HZS3"/>
<dbReference type="CDD" id="cd05510">
    <property type="entry name" value="Bromo_SPT7_like"/>
    <property type="match status" value="1"/>
</dbReference>
<gene>
    <name evidence="11" type="ORF">BJ508DRAFT_212407</name>
</gene>
<evidence type="ECO:0000256" key="1">
    <source>
        <dbReference type="ARBA" id="ARBA00004123"/>
    </source>
</evidence>
<feature type="domain" description="Bromo" evidence="10">
    <location>
        <begin position="249"/>
        <end position="319"/>
    </location>
</feature>
<evidence type="ECO:0000256" key="8">
    <source>
        <dbReference type="PROSITE-ProRule" id="PRU00035"/>
    </source>
</evidence>
<dbReference type="GO" id="GO:0005198">
    <property type="term" value="F:structural molecule activity"/>
    <property type="evidence" value="ECO:0007669"/>
    <property type="project" value="TreeGrafter"/>
</dbReference>
<dbReference type="InterPro" id="IPR001487">
    <property type="entry name" value="Bromodomain"/>
</dbReference>
<evidence type="ECO:0000313" key="11">
    <source>
        <dbReference type="EMBL" id="RPA77968.1"/>
    </source>
</evidence>
<reference evidence="11 12" key="1">
    <citation type="journal article" date="2018" name="Nat. Ecol. Evol.">
        <title>Pezizomycetes genomes reveal the molecular basis of ectomycorrhizal truffle lifestyle.</title>
        <authorList>
            <person name="Murat C."/>
            <person name="Payen T."/>
            <person name="Noel B."/>
            <person name="Kuo A."/>
            <person name="Morin E."/>
            <person name="Chen J."/>
            <person name="Kohler A."/>
            <person name="Krizsan K."/>
            <person name="Balestrini R."/>
            <person name="Da Silva C."/>
            <person name="Montanini B."/>
            <person name="Hainaut M."/>
            <person name="Levati E."/>
            <person name="Barry K.W."/>
            <person name="Belfiori B."/>
            <person name="Cichocki N."/>
            <person name="Clum A."/>
            <person name="Dockter R.B."/>
            <person name="Fauchery L."/>
            <person name="Guy J."/>
            <person name="Iotti M."/>
            <person name="Le Tacon F."/>
            <person name="Lindquist E.A."/>
            <person name="Lipzen A."/>
            <person name="Malagnac F."/>
            <person name="Mello A."/>
            <person name="Molinier V."/>
            <person name="Miyauchi S."/>
            <person name="Poulain J."/>
            <person name="Riccioni C."/>
            <person name="Rubini A."/>
            <person name="Sitrit Y."/>
            <person name="Splivallo R."/>
            <person name="Traeger S."/>
            <person name="Wang M."/>
            <person name="Zifcakova L."/>
            <person name="Wipf D."/>
            <person name="Zambonelli A."/>
            <person name="Paolocci F."/>
            <person name="Nowrousian M."/>
            <person name="Ottonello S."/>
            <person name="Baldrian P."/>
            <person name="Spatafora J.W."/>
            <person name="Henrissat B."/>
            <person name="Nagy L.G."/>
            <person name="Aury J.M."/>
            <person name="Wincker P."/>
            <person name="Grigoriev I.V."/>
            <person name="Bonfante P."/>
            <person name="Martin F.M."/>
        </authorList>
    </citation>
    <scope>NUCLEOTIDE SEQUENCE [LARGE SCALE GENOMIC DNA]</scope>
    <source>
        <strain evidence="11 12">RN42</strain>
    </source>
</reference>
<evidence type="ECO:0000256" key="9">
    <source>
        <dbReference type="SAM" id="MobiDB-lite"/>
    </source>
</evidence>
<dbReference type="PANTHER" id="PTHR47343:SF1">
    <property type="entry name" value="TRANSCRIPTIONAL ACTIVATOR SPT7"/>
    <property type="match status" value="1"/>
</dbReference>
<keyword evidence="4 8" id="KW-0103">Bromodomain</keyword>
<dbReference type="Gene3D" id="1.10.20.10">
    <property type="entry name" value="Histone, subunit A"/>
    <property type="match status" value="1"/>
</dbReference>
<dbReference type="InterPro" id="IPR009072">
    <property type="entry name" value="Histone-fold"/>
</dbReference>
<dbReference type="GO" id="GO:0006325">
    <property type="term" value="P:chromatin organization"/>
    <property type="evidence" value="ECO:0007669"/>
    <property type="project" value="UniProtKB-ARBA"/>
</dbReference>
<feature type="region of interest" description="Disordered" evidence="9">
    <location>
        <begin position="352"/>
        <end position="457"/>
    </location>
</feature>
<dbReference type="OrthoDB" id="21449at2759"/>
<dbReference type="Gene3D" id="1.20.920.10">
    <property type="entry name" value="Bromodomain-like"/>
    <property type="match status" value="1"/>
</dbReference>
<dbReference type="GO" id="GO:0000124">
    <property type="term" value="C:SAGA complex"/>
    <property type="evidence" value="ECO:0007669"/>
    <property type="project" value="InterPro"/>
</dbReference>
<proteinExistence type="predicted"/>
<feature type="region of interest" description="Disordered" evidence="9">
    <location>
        <begin position="885"/>
        <end position="967"/>
    </location>
</feature>
<evidence type="ECO:0000256" key="3">
    <source>
        <dbReference type="ARBA" id="ARBA00023015"/>
    </source>
</evidence>
<feature type="compositionally biased region" description="Basic and acidic residues" evidence="9">
    <location>
        <begin position="930"/>
        <end position="948"/>
    </location>
</feature>
<feature type="region of interest" description="Disordered" evidence="9">
    <location>
        <begin position="39"/>
        <end position="104"/>
    </location>
</feature>
<dbReference type="GO" id="GO:0046982">
    <property type="term" value="F:protein heterodimerization activity"/>
    <property type="evidence" value="ECO:0007669"/>
    <property type="project" value="InterPro"/>
</dbReference>
<dbReference type="Pfam" id="PF00439">
    <property type="entry name" value="Bromodomain"/>
    <property type="match status" value="1"/>
</dbReference>
<feature type="compositionally biased region" description="Basic and acidic residues" evidence="9">
    <location>
        <begin position="387"/>
        <end position="397"/>
    </location>
</feature>